<dbReference type="RefSeq" id="WP_095987834.1">
    <property type="nucleotide sequence ID" value="NZ_CP022098.1"/>
</dbReference>
<protein>
    <submittedName>
        <fullName evidence="2">Uncharacterized protein</fullName>
    </submittedName>
</protein>
<name>A0A250J8I5_9BACT</name>
<organism evidence="2 3">
    <name type="scientific">Cystobacter fuscus</name>
    <dbReference type="NCBI Taxonomy" id="43"/>
    <lineage>
        <taxon>Bacteria</taxon>
        <taxon>Pseudomonadati</taxon>
        <taxon>Myxococcota</taxon>
        <taxon>Myxococcia</taxon>
        <taxon>Myxococcales</taxon>
        <taxon>Cystobacterineae</taxon>
        <taxon>Archangiaceae</taxon>
        <taxon>Cystobacter</taxon>
    </lineage>
</organism>
<evidence type="ECO:0000256" key="1">
    <source>
        <dbReference type="SAM" id="MobiDB-lite"/>
    </source>
</evidence>
<evidence type="ECO:0000313" key="3">
    <source>
        <dbReference type="Proteomes" id="UP000217257"/>
    </source>
</evidence>
<dbReference type="Proteomes" id="UP000217257">
    <property type="component" value="Chromosome"/>
</dbReference>
<proteinExistence type="predicted"/>
<feature type="region of interest" description="Disordered" evidence="1">
    <location>
        <begin position="1"/>
        <end position="39"/>
    </location>
</feature>
<dbReference type="KEGG" id="cfus:CYFUS_005308"/>
<gene>
    <name evidence="2" type="ORF">CYFUS_005308</name>
</gene>
<dbReference type="AlphaFoldDB" id="A0A250J8I5"/>
<accession>A0A250J8I5</accession>
<sequence>MKDSREPPPVIYLSDRRPTLKDLPTFDPDRVPATAEAPSPDECLSEAELFQEIEVRQALLLERLIPLAAPAMKYFQLAPLRERLDFPGGSLEARRRALESRLGTPPDKVLREAWLDSPGYPLGMDSGLSVSGQPRCGSQSGVHLRRSLFLLPDETLAYFEEIGVWSSRGSDEYESSFTPMNARRIVVLDAVRLFPLHRLIAGLRGLLWFDRGAPQLPLEPGLEERRASFLSLVRDFFQATAVYNERLRQMALDSV</sequence>
<reference evidence="2 3" key="1">
    <citation type="submission" date="2017-06" db="EMBL/GenBank/DDBJ databases">
        <title>Sequencing and comparative analysis of myxobacterial genomes.</title>
        <authorList>
            <person name="Rupp O."/>
            <person name="Goesmann A."/>
            <person name="Sogaard-Andersen L."/>
        </authorList>
    </citation>
    <scope>NUCLEOTIDE SEQUENCE [LARGE SCALE GENOMIC DNA]</scope>
    <source>
        <strain evidence="2 3">DSM 52655</strain>
    </source>
</reference>
<dbReference type="EMBL" id="CP022098">
    <property type="protein sequence ID" value="ATB39860.1"/>
    <property type="molecule type" value="Genomic_DNA"/>
</dbReference>
<evidence type="ECO:0000313" key="2">
    <source>
        <dbReference type="EMBL" id="ATB39860.1"/>
    </source>
</evidence>